<dbReference type="Proteomes" id="UP001596380">
    <property type="component" value="Unassembled WGS sequence"/>
</dbReference>
<evidence type="ECO:0000256" key="2">
    <source>
        <dbReference type="ARBA" id="ARBA00023163"/>
    </source>
</evidence>
<dbReference type="EMBL" id="JBHSXS010000019">
    <property type="protein sequence ID" value="MFC6883399.1"/>
    <property type="molecule type" value="Genomic_DNA"/>
</dbReference>
<dbReference type="InterPro" id="IPR005158">
    <property type="entry name" value="BTAD"/>
</dbReference>
<dbReference type="InterPro" id="IPR036388">
    <property type="entry name" value="WH-like_DNA-bd_sf"/>
</dbReference>
<keyword evidence="1" id="KW-0805">Transcription regulation</keyword>
<dbReference type="Gene3D" id="1.10.10.10">
    <property type="entry name" value="Winged helix-like DNA-binding domain superfamily/Winged helix DNA-binding domain"/>
    <property type="match status" value="1"/>
</dbReference>
<dbReference type="InterPro" id="IPR006764">
    <property type="entry name" value="SAM_dep_MeTrfase_SAV2177_type"/>
</dbReference>
<name>A0ABW2CNM2_9ACTN</name>
<dbReference type="Gene3D" id="1.25.40.10">
    <property type="entry name" value="Tetratricopeptide repeat domain"/>
    <property type="match status" value="1"/>
</dbReference>
<dbReference type="Pfam" id="PF03704">
    <property type="entry name" value="BTAD"/>
    <property type="match status" value="1"/>
</dbReference>
<evidence type="ECO:0000256" key="3">
    <source>
        <dbReference type="SAM" id="MobiDB-lite"/>
    </source>
</evidence>
<dbReference type="InterPro" id="IPR051677">
    <property type="entry name" value="AfsR-DnrI-RedD_regulator"/>
</dbReference>
<dbReference type="InterPro" id="IPR029063">
    <property type="entry name" value="SAM-dependent_MTases_sf"/>
</dbReference>
<comment type="caution">
    <text evidence="5">The sequence shown here is derived from an EMBL/GenBank/DDBJ whole genome shotgun (WGS) entry which is preliminary data.</text>
</comment>
<protein>
    <submittedName>
        <fullName evidence="5">BTAD domain-containing putative transcriptional regulator</fullName>
    </submittedName>
</protein>
<dbReference type="Pfam" id="PF04672">
    <property type="entry name" value="Methyltransf_19"/>
    <property type="match status" value="1"/>
</dbReference>
<dbReference type="PANTHER" id="PTHR35807:SF1">
    <property type="entry name" value="TRANSCRIPTIONAL REGULATOR REDD"/>
    <property type="match status" value="1"/>
</dbReference>
<organism evidence="5 6">
    <name type="scientific">Actinomadura yumaensis</name>
    <dbReference type="NCBI Taxonomy" id="111807"/>
    <lineage>
        <taxon>Bacteria</taxon>
        <taxon>Bacillati</taxon>
        <taxon>Actinomycetota</taxon>
        <taxon>Actinomycetes</taxon>
        <taxon>Streptosporangiales</taxon>
        <taxon>Thermomonosporaceae</taxon>
        <taxon>Actinomadura</taxon>
    </lineage>
</organism>
<evidence type="ECO:0000259" key="4">
    <source>
        <dbReference type="SMART" id="SM01043"/>
    </source>
</evidence>
<keyword evidence="2" id="KW-0804">Transcription</keyword>
<dbReference type="RefSeq" id="WP_378063640.1">
    <property type="nucleotide sequence ID" value="NZ_JBHSXS010000019.1"/>
</dbReference>
<reference evidence="6" key="1">
    <citation type="journal article" date="2019" name="Int. J. Syst. Evol. Microbiol.">
        <title>The Global Catalogue of Microorganisms (GCM) 10K type strain sequencing project: providing services to taxonomists for standard genome sequencing and annotation.</title>
        <authorList>
            <consortium name="The Broad Institute Genomics Platform"/>
            <consortium name="The Broad Institute Genome Sequencing Center for Infectious Disease"/>
            <person name="Wu L."/>
            <person name="Ma J."/>
        </authorList>
    </citation>
    <scope>NUCLEOTIDE SEQUENCE [LARGE SCALE GENOMIC DNA]</scope>
    <source>
        <strain evidence="6">JCM 3369</strain>
    </source>
</reference>
<feature type="domain" description="Bacterial transcriptional activator" evidence="4">
    <location>
        <begin position="104"/>
        <end position="244"/>
    </location>
</feature>
<evidence type="ECO:0000313" key="6">
    <source>
        <dbReference type="Proteomes" id="UP001596380"/>
    </source>
</evidence>
<evidence type="ECO:0000313" key="5">
    <source>
        <dbReference type="EMBL" id="MFC6883399.1"/>
    </source>
</evidence>
<feature type="region of interest" description="Disordered" evidence="3">
    <location>
        <begin position="524"/>
        <end position="547"/>
    </location>
</feature>
<evidence type="ECO:0000256" key="1">
    <source>
        <dbReference type="ARBA" id="ARBA00023015"/>
    </source>
</evidence>
<dbReference type="SUPFAM" id="SSF53335">
    <property type="entry name" value="S-adenosyl-L-methionine-dependent methyltransferases"/>
    <property type="match status" value="1"/>
</dbReference>
<gene>
    <name evidence="5" type="ORF">ACFQKB_26820</name>
</gene>
<proteinExistence type="predicted"/>
<sequence length="547" mass="60432">MLQTAPAPRDHVHIVVLDGITVYVDGTPRRIQPHQAAALLVLAASDTPLTGHDLAEYLWPDDDPRRHSDRPIKILSALRRILGAARLPRTGRGYKLTLYGDDILDLDLWRRNVHHASRAAEPDPGAAAIEYDRALSLFTGLPDDLPDTDRMTSLCESLIGERLDVVEALARVRLDIGLHSKVAEQLPDLVRRWPEREQLLDLLMRAQYRAQRRGAALRQYEQYLQRLGDAKPSKDLAHLHQQILDDDPALASPPFEPPVADRNVIDAGADPARPQTFRISGYFAYLAAWTGYPTAEDPEYHSAADRAAAGLLTVAAPSMLTIQYEAGNLADILVQAAIRAGISTIVEVGALVPTNDSVHATARKLSADARTLYLSTDGPLVTYSRQKLGDTPAAAFIKGSLETFLTGHAHLPDWLDLTEPILLIDQYANGLERDKKAYADLYAVLGDRLAPRSRLYVNAPTADGISPAVVWALADMYRSAEDEQLYPSSRDEVAALLPPGWRYLRQQDVEFTTDVWEIWAGRRSPEQARPGPLPRNAIVAEKPHPGQ</sequence>
<dbReference type="SUPFAM" id="SSF48452">
    <property type="entry name" value="TPR-like"/>
    <property type="match status" value="1"/>
</dbReference>
<dbReference type="PANTHER" id="PTHR35807">
    <property type="entry name" value="TRANSCRIPTIONAL REGULATOR REDD-RELATED"/>
    <property type="match status" value="1"/>
</dbReference>
<keyword evidence="6" id="KW-1185">Reference proteome</keyword>
<dbReference type="SMART" id="SM01043">
    <property type="entry name" value="BTAD"/>
    <property type="match status" value="1"/>
</dbReference>
<accession>A0ABW2CNM2</accession>
<dbReference type="InterPro" id="IPR011990">
    <property type="entry name" value="TPR-like_helical_dom_sf"/>
</dbReference>